<dbReference type="GO" id="GO:0046872">
    <property type="term" value="F:metal ion binding"/>
    <property type="evidence" value="ECO:0007669"/>
    <property type="project" value="UniProtKB-KW"/>
</dbReference>
<evidence type="ECO:0000256" key="5">
    <source>
        <dbReference type="ARBA" id="ARBA00022842"/>
    </source>
</evidence>
<dbReference type="SFLD" id="SFLDS00005">
    <property type="entry name" value="Isoprenoid_Synthase_Type_I"/>
    <property type="match status" value="1"/>
</dbReference>
<dbReference type="PROSITE" id="PS00723">
    <property type="entry name" value="POLYPRENYL_SYNTHASE_1"/>
    <property type="match status" value="1"/>
</dbReference>
<evidence type="ECO:0000256" key="2">
    <source>
        <dbReference type="ARBA" id="ARBA00006706"/>
    </source>
</evidence>
<dbReference type="GO" id="GO:0008299">
    <property type="term" value="P:isoprenoid biosynthetic process"/>
    <property type="evidence" value="ECO:0007669"/>
    <property type="project" value="InterPro"/>
</dbReference>
<evidence type="ECO:0000256" key="6">
    <source>
        <dbReference type="RuleBase" id="RU004466"/>
    </source>
</evidence>
<comment type="cofactor">
    <cofactor evidence="1">
        <name>Mg(2+)</name>
        <dbReference type="ChEBI" id="CHEBI:18420"/>
    </cofactor>
</comment>
<keyword evidence="4" id="KW-0479">Metal-binding</keyword>
<organism evidence="7 8">
    <name type="scientific">Phototrophicus methaneseepsis</name>
    <dbReference type="NCBI Taxonomy" id="2710758"/>
    <lineage>
        <taxon>Bacteria</taxon>
        <taxon>Bacillati</taxon>
        <taxon>Chloroflexota</taxon>
        <taxon>Candidatus Thermofontia</taxon>
        <taxon>Phototrophicales</taxon>
        <taxon>Phototrophicaceae</taxon>
        <taxon>Phototrophicus</taxon>
    </lineage>
</organism>
<dbReference type="EMBL" id="CP062983">
    <property type="protein sequence ID" value="QPC81105.1"/>
    <property type="molecule type" value="Genomic_DNA"/>
</dbReference>
<evidence type="ECO:0000256" key="4">
    <source>
        <dbReference type="ARBA" id="ARBA00022723"/>
    </source>
</evidence>
<dbReference type="RefSeq" id="WP_195169178.1">
    <property type="nucleotide sequence ID" value="NZ_CP062983.1"/>
</dbReference>
<proteinExistence type="inferred from homology"/>
<sequence>MTTQIAQQDALSRETPVNIDVAVQAVEDVMMEIVNSRVDVLRDASHHILGAGGKRIRPRLLMLCYLALGGTDVKFAAPPAAAVELMHTASVVHDDINDHGVLRRGRPSVNAKWGRTFALLTGDFLFTSVYQLMSPYSELNKILADAATALVEGETLQAAAVKNNEFTREAYARIIALKTAALFRAAGEMGARLADANEKFVEAMSSAAYNIGLAFQIVDDILDIVGDEEQLGKTSGIDIAQGRGFVSATESASSLEVQNGASADDVIDNVKRKLLEGNRLEEARAQAKGLIDMAVRQIGILPESAAKDELIALAQMVINRDH</sequence>
<evidence type="ECO:0000256" key="1">
    <source>
        <dbReference type="ARBA" id="ARBA00001946"/>
    </source>
</evidence>
<accession>A0A7S8IC31</accession>
<dbReference type="Proteomes" id="UP000594468">
    <property type="component" value="Chromosome"/>
</dbReference>
<evidence type="ECO:0000313" key="8">
    <source>
        <dbReference type="Proteomes" id="UP000594468"/>
    </source>
</evidence>
<dbReference type="GO" id="GO:0004659">
    <property type="term" value="F:prenyltransferase activity"/>
    <property type="evidence" value="ECO:0007669"/>
    <property type="project" value="InterPro"/>
</dbReference>
<reference evidence="7 8" key="1">
    <citation type="submission" date="2020-02" db="EMBL/GenBank/DDBJ databases">
        <authorList>
            <person name="Zheng R.K."/>
            <person name="Sun C.M."/>
        </authorList>
    </citation>
    <scope>NUCLEOTIDE SEQUENCE [LARGE SCALE GENOMIC DNA]</scope>
    <source>
        <strain evidence="8">rifampicinis</strain>
    </source>
</reference>
<keyword evidence="3 6" id="KW-0808">Transferase</keyword>
<dbReference type="InterPro" id="IPR000092">
    <property type="entry name" value="Polyprenyl_synt"/>
</dbReference>
<protein>
    <submittedName>
        <fullName evidence="7">Polyprenyl synthetase family protein</fullName>
    </submittedName>
</protein>
<evidence type="ECO:0000313" key="7">
    <source>
        <dbReference type="EMBL" id="QPC81105.1"/>
    </source>
</evidence>
<dbReference type="Pfam" id="PF00348">
    <property type="entry name" value="polyprenyl_synt"/>
    <property type="match status" value="1"/>
</dbReference>
<keyword evidence="8" id="KW-1185">Reference proteome</keyword>
<dbReference type="AlphaFoldDB" id="A0A7S8IC31"/>
<evidence type="ECO:0000256" key="3">
    <source>
        <dbReference type="ARBA" id="ARBA00022679"/>
    </source>
</evidence>
<dbReference type="SUPFAM" id="SSF48576">
    <property type="entry name" value="Terpenoid synthases"/>
    <property type="match status" value="1"/>
</dbReference>
<dbReference type="Gene3D" id="1.10.600.10">
    <property type="entry name" value="Farnesyl Diphosphate Synthase"/>
    <property type="match status" value="1"/>
</dbReference>
<name>A0A7S8IC31_9CHLR</name>
<dbReference type="PANTHER" id="PTHR12001:SF69">
    <property type="entry name" value="ALL TRANS-POLYPRENYL-DIPHOSPHATE SYNTHASE PDSS1"/>
    <property type="match status" value="1"/>
</dbReference>
<dbReference type="InterPro" id="IPR033749">
    <property type="entry name" value="Polyprenyl_synt_CS"/>
</dbReference>
<dbReference type="KEGG" id="pmet:G4Y79_15490"/>
<keyword evidence="5" id="KW-0460">Magnesium</keyword>
<dbReference type="InterPro" id="IPR008949">
    <property type="entry name" value="Isoprenoid_synthase_dom_sf"/>
</dbReference>
<gene>
    <name evidence="7" type="ORF">G4Y79_15490</name>
</gene>
<dbReference type="PROSITE" id="PS00444">
    <property type="entry name" value="POLYPRENYL_SYNTHASE_2"/>
    <property type="match status" value="1"/>
</dbReference>
<comment type="similarity">
    <text evidence="2 6">Belongs to the FPP/GGPP synthase family.</text>
</comment>
<dbReference type="CDD" id="cd00685">
    <property type="entry name" value="Trans_IPPS_HT"/>
    <property type="match status" value="1"/>
</dbReference>
<dbReference type="PANTHER" id="PTHR12001">
    <property type="entry name" value="GERANYLGERANYL PYROPHOSPHATE SYNTHASE"/>
    <property type="match status" value="1"/>
</dbReference>